<dbReference type="RefSeq" id="WP_138566025.1">
    <property type="nucleotide sequence ID" value="NZ_PNCM01000005.1"/>
</dbReference>
<organism evidence="1 2">
    <name type="scientific">Pseudoalteromonas phenolica</name>
    <dbReference type="NCBI Taxonomy" id="161398"/>
    <lineage>
        <taxon>Bacteria</taxon>
        <taxon>Pseudomonadati</taxon>
        <taxon>Pseudomonadota</taxon>
        <taxon>Gammaproteobacteria</taxon>
        <taxon>Alteromonadales</taxon>
        <taxon>Pseudoalteromonadaceae</taxon>
        <taxon>Pseudoalteromonas</taxon>
    </lineage>
</organism>
<protein>
    <submittedName>
        <fullName evidence="1">Uncharacterized protein</fullName>
    </submittedName>
</protein>
<evidence type="ECO:0000313" key="2">
    <source>
        <dbReference type="Proteomes" id="UP000307362"/>
    </source>
</evidence>
<dbReference type="EMBL" id="PNCM01000005">
    <property type="protein sequence ID" value="TMP83735.1"/>
    <property type="molecule type" value="Genomic_DNA"/>
</dbReference>
<proteinExistence type="predicted"/>
<comment type="caution">
    <text evidence="1">The sequence shown here is derived from an EMBL/GenBank/DDBJ whole genome shotgun (WGS) entry which is preliminary data.</text>
</comment>
<dbReference type="OrthoDB" id="6301939at2"/>
<gene>
    <name evidence="1" type="ORF">CWB73_00880</name>
</gene>
<dbReference type="AlphaFoldDB" id="A0A5S3YZM1"/>
<sequence>MQRYTLVNKVHECLSVGLQNVQVGLLKPIQPYPDLTQIAQLTIKLLSERQASELQAKGAEPGVTYGPASNKNLSPNPCDRRVISLQLELELEDTEQQVIARLDQIINEAETLVTVDEMPVPWQHFIAMSCDFSFRHQAASTLGKAVLIWDFYYQVEPPAEPDCPPITQVYLGQKDETHHLIYDSQNL</sequence>
<reference evidence="2" key="2">
    <citation type="submission" date="2019-06" db="EMBL/GenBank/DDBJ databases">
        <title>Co-occurence of chitin degradation, pigmentation and bioactivity in marine Pseudoalteromonas.</title>
        <authorList>
            <person name="Sonnenschein E.C."/>
            <person name="Bech P.K."/>
        </authorList>
    </citation>
    <scope>NUCLEOTIDE SEQUENCE [LARGE SCALE GENOMIC DNA]</scope>
    <source>
        <strain evidence="2">S1189</strain>
    </source>
</reference>
<dbReference type="Proteomes" id="UP000307362">
    <property type="component" value="Unassembled WGS sequence"/>
</dbReference>
<name>A0A5S3YZM1_9GAMM</name>
<accession>A0A5S3YZM1</accession>
<reference evidence="1 2" key="1">
    <citation type="submission" date="2017-12" db="EMBL/GenBank/DDBJ databases">
        <authorList>
            <person name="Paulsen S."/>
            <person name="Gram L.K."/>
        </authorList>
    </citation>
    <scope>NUCLEOTIDE SEQUENCE [LARGE SCALE GENOMIC DNA]</scope>
    <source>
        <strain evidence="1 2">S1189</strain>
    </source>
</reference>
<evidence type="ECO:0000313" key="1">
    <source>
        <dbReference type="EMBL" id="TMP83735.1"/>
    </source>
</evidence>